<proteinExistence type="predicted"/>
<keyword evidence="3" id="KW-1185">Reference proteome</keyword>
<comment type="caution">
    <text evidence="2">The sequence shown here is derived from an EMBL/GenBank/DDBJ whole genome shotgun (WGS) entry which is preliminary data.</text>
</comment>
<sequence>ASSSSKISDHGEQSRSRSKQHCLSSLRSFLQNPPENVRVDADSLICEVDQVRILFSVPEAADWFQTCDLPWFLMDFTMKTNAPGLVLGAIGPIGLKRLPNGTPHLRFVPVQYMLSHVEDQEAHGLLMQKYVAMAESAGIELTDGIFDCACYAGAKENMKEAAKKRDEASGDPIIATAFARLTGGKYRADLFFRDEIWPGNCSRHGLQEPATLMLDVCLVLRSRLNAGVYSDMCHVLDEPWRALQTGAKTTWAARSVEQDGDEEQRSKRLSLDDILKHFRKHGARGTFLASVTSRVLSDGRQARLLYVLPKYRLELGINGHRGRPEAWFGHHCPTGSRGVCGPRDRPT</sequence>
<dbReference type="OrthoDB" id="448045at2759"/>
<evidence type="ECO:0000313" key="2">
    <source>
        <dbReference type="EMBL" id="CAE7855858.1"/>
    </source>
</evidence>
<name>A0A813A5Z7_9DINO</name>
<dbReference type="EMBL" id="CAJNJA010055541">
    <property type="protein sequence ID" value="CAE7855858.1"/>
    <property type="molecule type" value="Genomic_DNA"/>
</dbReference>
<feature type="region of interest" description="Disordered" evidence="1">
    <location>
        <begin position="1"/>
        <end position="20"/>
    </location>
</feature>
<dbReference type="Proteomes" id="UP000601435">
    <property type="component" value="Unassembled WGS sequence"/>
</dbReference>
<organism evidence="2 3">
    <name type="scientific">Symbiodinium necroappetens</name>
    <dbReference type="NCBI Taxonomy" id="1628268"/>
    <lineage>
        <taxon>Eukaryota</taxon>
        <taxon>Sar</taxon>
        <taxon>Alveolata</taxon>
        <taxon>Dinophyceae</taxon>
        <taxon>Suessiales</taxon>
        <taxon>Symbiodiniaceae</taxon>
        <taxon>Symbiodinium</taxon>
    </lineage>
</organism>
<gene>
    <name evidence="2" type="ORF">SNEC2469_LOCUS26861</name>
</gene>
<reference evidence="2" key="1">
    <citation type="submission" date="2021-02" db="EMBL/GenBank/DDBJ databases">
        <authorList>
            <person name="Dougan E. K."/>
            <person name="Rhodes N."/>
            <person name="Thang M."/>
            <person name="Chan C."/>
        </authorList>
    </citation>
    <scope>NUCLEOTIDE SEQUENCE</scope>
</reference>
<evidence type="ECO:0000313" key="3">
    <source>
        <dbReference type="Proteomes" id="UP000601435"/>
    </source>
</evidence>
<evidence type="ECO:0000256" key="1">
    <source>
        <dbReference type="SAM" id="MobiDB-lite"/>
    </source>
</evidence>
<dbReference type="AlphaFoldDB" id="A0A813A5Z7"/>
<protein>
    <submittedName>
        <fullName evidence="2">Uncharacterized protein</fullName>
    </submittedName>
</protein>
<feature type="non-terminal residue" evidence="2">
    <location>
        <position position="1"/>
    </location>
</feature>
<accession>A0A813A5Z7</accession>